<keyword evidence="2" id="KW-1185">Reference proteome</keyword>
<accession>A0A6G1FGV9</accession>
<organism evidence="1 2">
    <name type="scientific">Oryza meyeriana var. granulata</name>
    <dbReference type="NCBI Taxonomy" id="110450"/>
    <lineage>
        <taxon>Eukaryota</taxon>
        <taxon>Viridiplantae</taxon>
        <taxon>Streptophyta</taxon>
        <taxon>Embryophyta</taxon>
        <taxon>Tracheophyta</taxon>
        <taxon>Spermatophyta</taxon>
        <taxon>Magnoliopsida</taxon>
        <taxon>Liliopsida</taxon>
        <taxon>Poales</taxon>
        <taxon>Poaceae</taxon>
        <taxon>BOP clade</taxon>
        <taxon>Oryzoideae</taxon>
        <taxon>Oryzeae</taxon>
        <taxon>Oryzinae</taxon>
        <taxon>Oryza</taxon>
        <taxon>Oryza meyeriana</taxon>
    </lineage>
</organism>
<evidence type="ECO:0000313" key="1">
    <source>
        <dbReference type="EMBL" id="KAF0936101.1"/>
    </source>
</evidence>
<reference evidence="1 2" key="1">
    <citation type="submission" date="2019-11" db="EMBL/GenBank/DDBJ databases">
        <title>Whole genome sequence of Oryza granulata.</title>
        <authorList>
            <person name="Li W."/>
        </authorList>
    </citation>
    <scope>NUCLEOTIDE SEQUENCE [LARGE SCALE GENOMIC DNA]</scope>
    <source>
        <strain evidence="2">cv. Menghai</strain>
        <tissue evidence="1">Leaf</tissue>
    </source>
</reference>
<proteinExistence type="predicted"/>
<name>A0A6G1FGV9_9ORYZ</name>
<evidence type="ECO:0000313" key="2">
    <source>
        <dbReference type="Proteomes" id="UP000479710"/>
    </source>
</evidence>
<comment type="caution">
    <text evidence="1">The sequence shown here is derived from an EMBL/GenBank/DDBJ whole genome shotgun (WGS) entry which is preliminary data.</text>
</comment>
<gene>
    <name evidence="1" type="ORF">E2562_038665</name>
</gene>
<sequence length="81" mass="9291">MVRGGKQQEWLQMMRTRMSCRLQPRAMVMSSRAAVRRSGVAATAAHLNRWYSFKKFEESKSYSNLAKEMAIVPALKLTIVL</sequence>
<dbReference type="AlphaFoldDB" id="A0A6G1FGV9"/>
<dbReference type="EMBL" id="SPHZ02000001">
    <property type="protein sequence ID" value="KAF0936101.1"/>
    <property type="molecule type" value="Genomic_DNA"/>
</dbReference>
<protein>
    <submittedName>
        <fullName evidence="1">Uncharacterized protein</fullName>
    </submittedName>
</protein>
<dbReference type="Proteomes" id="UP000479710">
    <property type="component" value="Unassembled WGS sequence"/>
</dbReference>